<protein>
    <submittedName>
        <fullName evidence="1">Uncharacterized protein</fullName>
    </submittedName>
</protein>
<dbReference type="Proteomes" id="UP000050342">
    <property type="component" value="Unassembled WGS sequence"/>
</dbReference>
<accession>A0A0Q0SN87</accession>
<dbReference type="AlphaFoldDB" id="A0A0Q0SN87"/>
<proteinExistence type="predicted"/>
<keyword evidence="2" id="KW-1185">Reference proteome</keyword>
<sequence>MTTLREILRERIRAQLKTDLSPLGLDPDSVYINGVNNLEERMVIDSSSLTEDALDRRLHNSEYPNGVTYSSATAGIFSKAYTFEDEHRITSLTLENAAAYVTACLNIPE</sequence>
<dbReference type="EMBL" id="LLWH01000176">
    <property type="protein sequence ID" value="KQB53102.1"/>
    <property type="molecule type" value="Genomic_DNA"/>
</dbReference>
<dbReference type="STRING" id="1563157.AQS70_02665"/>
<evidence type="ECO:0000313" key="1">
    <source>
        <dbReference type="EMBL" id="KQB53102.1"/>
    </source>
</evidence>
<name>A0A0Q0SN87_9PSED</name>
<dbReference type="RefSeq" id="WP_055103411.1">
    <property type="nucleotide sequence ID" value="NZ_LLWH01000176.1"/>
</dbReference>
<reference evidence="1 2" key="1">
    <citation type="submission" date="2015-10" db="EMBL/GenBank/DDBJ databases">
        <title>Pseudomonas helleri sp. nov. and Pseudomonas weihenstephanensis sp. nov., isolated from raw cows milk.</title>
        <authorList>
            <person name="Von Neubeck M."/>
            <person name="Huptas C."/>
            <person name="Wenning M."/>
            <person name="Scherer S."/>
        </authorList>
    </citation>
    <scope>NUCLEOTIDE SEQUENCE [LARGE SCALE GENOMIC DNA]</scope>
    <source>
        <strain evidence="1 2">BSTT44</strain>
    </source>
</reference>
<evidence type="ECO:0000313" key="2">
    <source>
        <dbReference type="Proteomes" id="UP000050342"/>
    </source>
</evidence>
<comment type="caution">
    <text evidence="1">The sequence shown here is derived from an EMBL/GenBank/DDBJ whole genome shotgun (WGS) entry which is preliminary data.</text>
</comment>
<dbReference type="OrthoDB" id="7025078at2"/>
<gene>
    <name evidence="1" type="ORF">AQS70_02665</name>
</gene>
<organism evidence="1 2">
    <name type="scientific">Pseudomonas endophytica</name>
    <dbReference type="NCBI Taxonomy" id="1563157"/>
    <lineage>
        <taxon>Bacteria</taxon>
        <taxon>Pseudomonadati</taxon>
        <taxon>Pseudomonadota</taxon>
        <taxon>Gammaproteobacteria</taxon>
        <taxon>Pseudomonadales</taxon>
        <taxon>Pseudomonadaceae</taxon>
        <taxon>Pseudomonas</taxon>
    </lineage>
</organism>